<sequence length="1342" mass="151031">MPRKKGTGFRSLDESQGASQGSSSRRPKISYQARIDAPGGGNPDEGEPSRLPTIQEVDDDGDLYMGADDSNSFDDDDAMDIDDPAVPDPDPAPVSGEEESSSPSDSDESDNAIDAAELRQNTEAAVDATAREAALDPEDVRGAAEYEEDVMLEPEPESVAFDPVDTHELAPESPPSRPFLSAVPQGFDGPVEIDTAEAAANFDPDDPSRLLPSHQNQFIEMSEFETAIATYIELEGVSRKGYERLRQILHVLVDSNGNCLPDVIALPTQLSTLRDRFRKRLPLMHMREADIPLDILKMPTLPPSLKPEERTKFEAYKAKVRAADEEAKNKRGKKAKGKAVAPEKLPDLSMKLTFFDPISIFKNLVASDIFRNAHQGPAHFVDEPTELFQSHAWASSVRASGGIYPHIWIDNKPDPFATILPSDFVYYRCMDEACYCHTIGDDDPNTGDLHLGRIFGFGIEKREGSPTFGIHGLTLQIQEALRPNHRALGKTTTTLATDELVLNSTLTLVHESSVFDFVDIYVDKLFGETHEDPALSRAPRISRTSKPKQPHKKYDEAQSIRIPPRNQNQYYQVRRMLIDGQLIPICHTHPIRAELELEKFGRSLWEDRWDVAKVENGFFPRPDNMSDDDWEQQKESYKWYPIASAALLVFIDGVGIFRNSYRSLLAMYVTLANLNAHERSRPRNILPVVFGPHGSDFGDVIHALKSMQHLDRGLIMEVNGVMTRICAWTMCFTGDMPAQAENSGFKGPRAHKFCRCCYVPKGQLATDPEVLLNFDIVTHGRFHTQTTLMQTMMTDLPNQDIKDSFGVQWGINNPQPPLQLISPALDLVMTRPMDAAHSEYNGLTNLMHILLKDGILKPEAREEYALALRVWKFPPNAKRLQSPLHHLGSYSLSEHAIWSITAPPFLRHWLREKHIKQLFIDNLVTRYPEMGSTVDVVVKTCAAIAKSNSVLMSWSVSKADRENTQQIVYEARKMFNQLSMVAAASMAGSKGPTPAQSRVASPALTERPLDTIVVGHHEVTGTSSGAMQFLNNTLRPNIHVGVHWRAFADEYGLPVNLNVLTGEDLHRLFKTLVYGTNYTNIEKVMLMKVNVQETIRFVLRNAFQHSDPDLTVKLTDLYQKCPDLFDQVLARADRSAIKDDLGLDDFVVDVTDSADEQHRYPTAINAIPTTEYRATRHQINAGQQLPSFPSDPYAEPEFRHHVRLAFEKDYGKPPQHPSTFLRQRIQWSRKFGFTSKSPAALDERFTFSVGDYIQYSRDGDDQLFGHVDHIFLLDHLRDRHIFVVLQPIRPSGRRDHVLGLQVMDKIDEVVVIGITAVQPTKLYMLDVEGVGIVWNDWNLYWL</sequence>
<feature type="region of interest" description="Disordered" evidence="1">
    <location>
        <begin position="533"/>
        <end position="560"/>
    </location>
</feature>
<feature type="compositionally biased region" description="Low complexity" evidence="1">
    <location>
        <begin position="15"/>
        <end position="24"/>
    </location>
</feature>
<dbReference type="STRING" id="356882.A0A423WWS4"/>
<dbReference type="EMBL" id="LKEA01000007">
    <property type="protein sequence ID" value="ROW07924.1"/>
    <property type="molecule type" value="Genomic_DNA"/>
</dbReference>
<keyword evidence="3" id="KW-1185">Reference proteome</keyword>
<feature type="compositionally biased region" description="Acidic residues" evidence="1">
    <location>
        <begin position="96"/>
        <end position="111"/>
    </location>
</feature>
<dbReference type="OrthoDB" id="5372708at2759"/>
<name>A0A423WWS4_9PEZI</name>
<comment type="caution">
    <text evidence="2">The sequence shown here is derived from an EMBL/GenBank/DDBJ whole genome shotgun (WGS) entry which is preliminary data.</text>
</comment>
<feature type="compositionally biased region" description="Basic and acidic residues" evidence="1">
    <location>
        <begin position="129"/>
        <end position="143"/>
    </location>
</feature>
<gene>
    <name evidence="2" type="ORF">VMCG_03429</name>
</gene>
<reference evidence="2 3" key="1">
    <citation type="submission" date="2015-09" db="EMBL/GenBank/DDBJ databases">
        <title>Host preference determinants of Valsa canker pathogens revealed by comparative genomics.</title>
        <authorList>
            <person name="Yin Z."/>
            <person name="Huang L."/>
        </authorList>
    </citation>
    <scope>NUCLEOTIDE SEQUENCE [LARGE SCALE GENOMIC DNA]</scope>
    <source>
        <strain evidence="2 3">03-1</strain>
    </source>
</reference>
<feature type="compositionally biased region" description="Acidic residues" evidence="1">
    <location>
        <begin position="71"/>
        <end position="85"/>
    </location>
</feature>
<evidence type="ECO:0000256" key="1">
    <source>
        <dbReference type="SAM" id="MobiDB-lite"/>
    </source>
</evidence>
<evidence type="ECO:0000313" key="3">
    <source>
        <dbReference type="Proteomes" id="UP000283895"/>
    </source>
</evidence>
<dbReference type="Proteomes" id="UP000283895">
    <property type="component" value="Unassembled WGS sequence"/>
</dbReference>
<accession>A0A423WWS4</accession>
<organism evidence="2 3">
    <name type="scientific">Cytospora schulzeri</name>
    <dbReference type="NCBI Taxonomy" id="448051"/>
    <lineage>
        <taxon>Eukaryota</taxon>
        <taxon>Fungi</taxon>
        <taxon>Dikarya</taxon>
        <taxon>Ascomycota</taxon>
        <taxon>Pezizomycotina</taxon>
        <taxon>Sordariomycetes</taxon>
        <taxon>Sordariomycetidae</taxon>
        <taxon>Diaporthales</taxon>
        <taxon>Cytosporaceae</taxon>
        <taxon>Cytospora</taxon>
    </lineage>
</organism>
<evidence type="ECO:0000313" key="2">
    <source>
        <dbReference type="EMBL" id="ROW07924.1"/>
    </source>
</evidence>
<proteinExistence type="predicted"/>
<protein>
    <submittedName>
        <fullName evidence="2">Uncharacterized protein</fullName>
    </submittedName>
</protein>
<feature type="region of interest" description="Disordered" evidence="1">
    <location>
        <begin position="1"/>
        <end position="143"/>
    </location>
</feature>